<dbReference type="KEGG" id="gba:J421_5293"/>
<gene>
    <name evidence="3" type="ORF">J421_5293</name>
</gene>
<name>W0RTB8_9BACT</name>
<dbReference type="RefSeq" id="WP_025414153.1">
    <property type="nucleotide sequence ID" value="NZ_CP007129.1"/>
</dbReference>
<dbReference type="HOGENOM" id="CLU_2219335_0_0_0"/>
<reference evidence="3 4" key="1">
    <citation type="journal article" date="2014" name="Genome Announc.">
        <title>Genome Sequence and Methylome of Soil Bacterium Gemmatirosa kalamazoonensis KBS708T, a Member of the Rarely Cultivated Gemmatimonadetes Phylum.</title>
        <authorList>
            <person name="Debruyn J.M."/>
            <person name="Radosevich M."/>
            <person name="Wommack K.E."/>
            <person name="Polson S.W."/>
            <person name="Hauser L.J."/>
            <person name="Fawaz M.N."/>
            <person name="Korlach J."/>
            <person name="Tsai Y.C."/>
        </authorList>
    </citation>
    <scope>NUCLEOTIDE SEQUENCE [LARGE SCALE GENOMIC DNA]</scope>
    <source>
        <strain evidence="3 4">KBS708</strain>
        <plasmid evidence="4">Plasmid 1</plasmid>
    </source>
</reference>
<feature type="transmembrane region" description="Helical" evidence="2">
    <location>
        <begin position="24"/>
        <end position="47"/>
    </location>
</feature>
<dbReference type="AlphaFoldDB" id="W0RTB8"/>
<keyword evidence="4" id="KW-1185">Reference proteome</keyword>
<organism evidence="3 4">
    <name type="scientific">Gemmatirosa kalamazoonensis</name>
    <dbReference type="NCBI Taxonomy" id="861299"/>
    <lineage>
        <taxon>Bacteria</taxon>
        <taxon>Pseudomonadati</taxon>
        <taxon>Gemmatimonadota</taxon>
        <taxon>Gemmatimonadia</taxon>
        <taxon>Gemmatimonadales</taxon>
        <taxon>Gemmatimonadaceae</taxon>
        <taxon>Gemmatirosa</taxon>
    </lineage>
</organism>
<evidence type="ECO:0000313" key="4">
    <source>
        <dbReference type="Proteomes" id="UP000019151"/>
    </source>
</evidence>
<geneLocation type="plasmid" evidence="3 4">
    <name>1</name>
</geneLocation>
<sequence>MPLALLGTVLGLNGARYVPGVVRGGIPGIIFLTGYGALTLAVPVGTLRRLVKQFRPSPADPRPNESLQLTERRGVPHWQPRSGAAAPHPNSGVRQPPKESHDIPHS</sequence>
<protein>
    <submittedName>
        <fullName evidence="3">Uncharacterized protein</fullName>
    </submittedName>
</protein>
<dbReference type="Proteomes" id="UP000019151">
    <property type="component" value="Plasmid 1"/>
</dbReference>
<accession>W0RTB8</accession>
<dbReference type="InParanoid" id="W0RTB8"/>
<evidence type="ECO:0000256" key="2">
    <source>
        <dbReference type="SAM" id="Phobius"/>
    </source>
</evidence>
<feature type="compositionally biased region" description="Basic and acidic residues" evidence="1">
    <location>
        <begin position="96"/>
        <end position="106"/>
    </location>
</feature>
<keyword evidence="2" id="KW-0812">Transmembrane</keyword>
<feature type="region of interest" description="Disordered" evidence="1">
    <location>
        <begin position="55"/>
        <end position="106"/>
    </location>
</feature>
<keyword evidence="3" id="KW-0614">Plasmid</keyword>
<evidence type="ECO:0000256" key="1">
    <source>
        <dbReference type="SAM" id="MobiDB-lite"/>
    </source>
</evidence>
<evidence type="ECO:0000313" key="3">
    <source>
        <dbReference type="EMBL" id="AHG92828.1"/>
    </source>
</evidence>
<keyword evidence="2" id="KW-0472">Membrane</keyword>
<proteinExistence type="predicted"/>
<keyword evidence="2" id="KW-1133">Transmembrane helix</keyword>
<dbReference type="EMBL" id="CP007129">
    <property type="protein sequence ID" value="AHG92828.1"/>
    <property type="molecule type" value="Genomic_DNA"/>
</dbReference>